<name>A0ABD2WPP9_9HYME</name>
<dbReference type="InterPro" id="IPR046465">
    <property type="entry name" value="BORCS6_C"/>
</dbReference>
<comment type="caution">
    <text evidence="2">The sequence shown here is derived from an EMBL/GenBank/DDBJ whole genome shotgun (WGS) entry which is preliminary data.</text>
</comment>
<reference evidence="2 3" key="1">
    <citation type="journal article" date="2024" name="bioRxiv">
        <title>A reference genome for Trichogramma kaykai: A tiny desert-dwelling parasitoid wasp with competing sex-ratio distorters.</title>
        <authorList>
            <person name="Culotta J."/>
            <person name="Lindsey A.R."/>
        </authorList>
    </citation>
    <scope>NUCLEOTIDE SEQUENCE [LARGE SCALE GENOMIC DNA]</scope>
    <source>
        <strain evidence="2 3">KSX58</strain>
    </source>
</reference>
<feature type="domain" description="BLOC-1-related complex subunit 6 C-terminal helix" evidence="1">
    <location>
        <begin position="158"/>
        <end position="255"/>
    </location>
</feature>
<dbReference type="AlphaFoldDB" id="A0ABD2WPP9"/>
<keyword evidence="3" id="KW-1185">Reference proteome</keyword>
<gene>
    <name evidence="2" type="ORF">TKK_010714</name>
</gene>
<dbReference type="PANTHER" id="PTHR13440:SF7">
    <property type="entry name" value="BLOC-1 RELATED COMPLEX SUBUNIT 6"/>
    <property type="match status" value="1"/>
</dbReference>
<evidence type="ECO:0000313" key="2">
    <source>
        <dbReference type="EMBL" id="KAL3395093.1"/>
    </source>
</evidence>
<organism evidence="2 3">
    <name type="scientific">Trichogramma kaykai</name>
    <dbReference type="NCBI Taxonomy" id="54128"/>
    <lineage>
        <taxon>Eukaryota</taxon>
        <taxon>Metazoa</taxon>
        <taxon>Ecdysozoa</taxon>
        <taxon>Arthropoda</taxon>
        <taxon>Hexapoda</taxon>
        <taxon>Insecta</taxon>
        <taxon>Pterygota</taxon>
        <taxon>Neoptera</taxon>
        <taxon>Endopterygota</taxon>
        <taxon>Hymenoptera</taxon>
        <taxon>Apocrita</taxon>
        <taxon>Proctotrupomorpha</taxon>
        <taxon>Chalcidoidea</taxon>
        <taxon>Trichogrammatidae</taxon>
        <taxon>Trichogramma</taxon>
    </lineage>
</organism>
<dbReference type="Proteomes" id="UP001627154">
    <property type="component" value="Unassembled WGS sequence"/>
</dbReference>
<dbReference type="InterPro" id="IPR019314">
    <property type="entry name" value="BORCS6"/>
</dbReference>
<accession>A0ABD2WPP9</accession>
<dbReference type="PANTHER" id="PTHR13440">
    <property type="entry name" value="BLOC-1 RELATED COMPLEX SUBUNIT 6"/>
    <property type="match status" value="1"/>
</dbReference>
<proteinExistence type="predicted"/>
<sequence length="260" mass="28999">MSDKEKVPEKGVYEDEKLQEMTASYSEISFDSQSSSSSPDVDVNSLIHSSEMNEYSPNDTIKSGIVGNRPDCLNLSRKNEQTTDSKFANYQKSLDYLQSEGTVTKEGDMVSFVAGDLENKIKLSSPVTRKGDPMMSLEPRNAVSYLYRQALTPQLPCSDHNILNELENEARKVATSVDSITENLAAILHSASALTVGCLETYRDAVCKTCDSVDFNIKAMYQLMAKTEELSKSMAGIYKMSERIKEMRKMLDLFESTLNV</sequence>
<dbReference type="EMBL" id="JBJJXI010000085">
    <property type="protein sequence ID" value="KAL3395093.1"/>
    <property type="molecule type" value="Genomic_DNA"/>
</dbReference>
<protein>
    <recommendedName>
        <fullName evidence="1">BLOC-1-related complex subunit 6 C-terminal helix domain-containing protein</fullName>
    </recommendedName>
</protein>
<evidence type="ECO:0000313" key="3">
    <source>
        <dbReference type="Proteomes" id="UP001627154"/>
    </source>
</evidence>
<dbReference type="Pfam" id="PF10157">
    <property type="entry name" value="BORCS6"/>
    <property type="match status" value="1"/>
</dbReference>
<evidence type="ECO:0000259" key="1">
    <source>
        <dbReference type="Pfam" id="PF10157"/>
    </source>
</evidence>